<feature type="binding site" evidence="8">
    <location>
        <position position="69"/>
    </location>
    <ligand>
        <name>Ni(2+)</name>
        <dbReference type="ChEBI" id="CHEBI:49786"/>
    </ligand>
</feature>
<name>A0A4V2URU6_9FIRM</name>
<evidence type="ECO:0000256" key="9">
    <source>
        <dbReference type="RuleBase" id="RU003896"/>
    </source>
</evidence>
<evidence type="ECO:0000256" key="8">
    <source>
        <dbReference type="PIRSR" id="PIRSR601501-1"/>
    </source>
</evidence>
<dbReference type="Gene3D" id="1.10.645.10">
    <property type="entry name" value="Cytochrome-c3 Hydrogenase, chain B"/>
    <property type="match status" value="1"/>
</dbReference>
<dbReference type="PROSITE" id="PS00508">
    <property type="entry name" value="NI_HGENASE_L_2"/>
    <property type="match status" value="1"/>
</dbReference>
<keyword evidence="8" id="KW-0460">Magnesium</keyword>
<dbReference type="SUPFAM" id="SSF56762">
    <property type="entry name" value="HydB/Nqo4-like"/>
    <property type="match status" value="1"/>
</dbReference>
<feature type="binding site" evidence="8">
    <location>
        <position position="69"/>
    </location>
    <ligand>
        <name>Fe cation</name>
        <dbReference type="ChEBI" id="CHEBI:24875"/>
    </ligand>
</feature>
<dbReference type="InterPro" id="IPR050867">
    <property type="entry name" value="NiFe/NiFeSe_hydrgnase_LSU"/>
</dbReference>
<dbReference type="InterPro" id="IPR029014">
    <property type="entry name" value="NiFe-Hase_large"/>
</dbReference>
<feature type="binding site" evidence="8">
    <location>
        <position position="66"/>
    </location>
    <ligand>
        <name>Ni(2+)</name>
        <dbReference type="ChEBI" id="CHEBI:49786"/>
    </ligand>
</feature>
<evidence type="ECO:0000256" key="6">
    <source>
        <dbReference type="ARBA" id="ARBA00022723"/>
    </source>
</evidence>
<feature type="binding site" evidence="8">
    <location>
        <position position="606"/>
    </location>
    <ligand>
        <name>Ni(2+)</name>
        <dbReference type="ChEBI" id="CHEBI:49786"/>
    </ligand>
</feature>
<comment type="subcellular location">
    <subcellularLocation>
        <location evidence="2">Cell envelope</location>
    </subcellularLocation>
</comment>
<dbReference type="Proteomes" id="UP000295188">
    <property type="component" value="Unassembled WGS sequence"/>
</dbReference>
<organism evidence="10 11">
    <name type="scientific">Pectinatus cerevisiiphilus</name>
    <dbReference type="NCBI Taxonomy" id="86956"/>
    <lineage>
        <taxon>Bacteria</taxon>
        <taxon>Bacillati</taxon>
        <taxon>Bacillota</taxon>
        <taxon>Negativicutes</taxon>
        <taxon>Selenomonadales</taxon>
        <taxon>Selenomonadaceae</taxon>
        <taxon>Pectinatus</taxon>
    </lineage>
</organism>
<dbReference type="InterPro" id="IPR018194">
    <property type="entry name" value="Ni-dep_hyd_lsu_Ni_BS"/>
</dbReference>
<evidence type="ECO:0000256" key="2">
    <source>
        <dbReference type="ARBA" id="ARBA00004196"/>
    </source>
</evidence>
<keyword evidence="7 9" id="KW-0560">Oxidoreductase</keyword>
<comment type="cofactor">
    <cofactor evidence="1 8">
        <name>Ni(2+)</name>
        <dbReference type="ChEBI" id="CHEBI:49786"/>
    </cofactor>
</comment>
<evidence type="ECO:0000256" key="5">
    <source>
        <dbReference type="ARBA" id="ARBA00022596"/>
    </source>
</evidence>
<comment type="cofactor">
    <cofactor evidence="8">
        <name>Fe cation</name>
        <dbReference type="ChEBI" id="CHEBI:24875"/>
    </cofactor>
</comment>
<dbReference type="EMBL" id="SMAA01000008">
    <property type="protein sequence ID" value="TCS78962.1"/>
    <property type="molecule type" value="Genomic_DNA"/>
</dbReference>
<evidence type="ECO:0000313" key="11">
    <source>
        <dbReference type="Proteomes" id="UP000295188"/>
    </source>
</evidence>
<keyword evidence="8" id="KW-0408">Iron</keyword>
<keyword evidence="6 8" id="KW-0479">Metal-binding</keyword>
<feature type="binding site" evidence="8">
    <location>
        <position position="612"/>
    </location>
    <ligand>
        <name>Mg(2+)</name>
        <dbReference type="ChEBI" id="CHEBI:18420"/>
    </ligand>
</feature>
<evidence type="ECO:0000256" key="1">
    <source>
        <dbReference type="ARBA" id="ARBA00001967"/>
    </source>
</evidence>
<dbReference type="GO" id="GO:0008901">
    <property type="term" value="F:ferredoxin hydrogenase activity"/>
    <property type="evidence" value="ECO:0007669"/>
    <property type="project" value="InterPro"/>
</dbReference>
<dbReference type="PROSITE" id="PS00507">
    <property type="entry name" value="NI_HGENASE_L_1"/>
    <property type="match status" value="1"/>
</dbReference>
<keyword evidence="5 8" id="KW-0533">Nickel</keyword>
<comment type="similarity">
    <text evidence="3 9">Belongs to the [NiFe]/[NiFeSe] hydrogenase large subunit family.</text>
</comment>
<accession>A0A4V2URU6</accession>
<dbReference type="Pfam" id="PF00374">
    <property type="entry name" value="NiFeSe_Hases"/>
    <property type="match status" value="1"/>
</dbReference>
<comment type="subunit">
    <text evidence="4">Heterodimer of a large and a small subunit.</text>
</comment>
<protein>
    <submittedName>
        <fullName evidence="10">Hydrogenase large subunit</fullName>
    </submittedName>
</protein>
<gene>
    <name evidence="10" type="ORF">EDC37_10821</name>
</gene>
<evidence type="ECO:0000256" key="4">
    <source>
        <dbReference type="ARBA" id="ARBA00011771"/>
    </source>
</evidence>
<dbReference type="PANTHER" id="PTHR42958">
    <property type="entry name" value="HYDROGENASE-2 LARGE CHAIN"/>
    <property type="match status" value="1"/>
</dbReference>
<reference evidence="10 11" key="1">
    <citation type="submission" date="2019-03" db="EMBL/GenBank/DDBJ databases">
        <title>Genomic Encyclopedia of Type Strains, Phase IV (KMG-IV): sequencing the most valuable type-strain genomes for metagenomic binning, comparative biology and taxonomic classification.</title>
        <authorList>
            <person name="Goeker M."/>
        </authorList>
    </citation>
    <scope>NUCLEOTIDE SEQUENCE [LARGE SCALE GENOMIC DNA]</scope>
    <source>
        <strain evidence="10 11">DSM 20467</strain>
    </source>
</reference>
<evidence type="ECO:0000256" key="3">
    <source>
        <dbReference type="ARBA" id="ARBA00009292"/>
    </source>
</evidence>
<keyword evidence="11" id="KW-1185">Reference proteome</keyword>
<proteinExistence type="inferred from homology"/>
<sequence>MSFFMKRVVVDPVTRIEGHLRLEVEVDEASGKVNDALSSGTAWRGIETIVKNRDPRDVWAFVQRICGVCTSVHALAAVRAVEDALGIRIPKNAHYIRNIMAGTITAHDHIVHFYHLHALDWVSPVEALKADPKATAALQETVLDTYTIPVEDTGKFDFSAYPKYFPKATTAYYKEIQGKIKQLVDSNQLGIFAANWWDHPAYQVLPPEVHLMAVAHYLEMLDKQREIVIPHVIFGGKNPHPHYVVGGMSCAISMNDMNAPVNSQRLAAVETAISLTEAVVNYFYVPDALAIAHIHAQKGSAIDGGGLAGVRVMGFGSYPDEPFAGHADFASAALVRCDGVVENFAQGLNNARYTALTGKDLEDSAVITENAKHSWYENDDALHPWDGETNPNYTGDKNGNKDRWETLDKDNKYSWVKTPRWRGKVCEVGPLARYIVVYTKIKKGIVAPTWAEQMMVNQIDHVSKLLNLPPEKWLPSTAGRTLARALDAQVAAKMEKYFFEKLVENIGTGDTNIANTLKWEPSSWTDGEIKGVGLYEAPRGSLSHWIVIQNKKVKNYQAVVPTTWNACPHDDEAGNGAYEMSMMDTHVAVPDKPLEIVRAIRSFDPCLACAAHVYDSKKKTLSIVSTDPYIGSGKV</sequence>
<evidence type="ECO:0000256" key="7">
    <source>
        <dbReference type="ARBA" id="ARBA00023002"/>
    </source>
</evidence>
<dbReference type="AlphaFoldDB" id="A0A4V2URU6"/>
<feature type="binding site" evidence="8">
    <location>
        <position position="609"/>
    </location>
    <ligand>
        <name>Fe cation</name>
        <dbReference type="ChEBI" id="CHEBI:24875"/>
    </ligand>
</feature>
<dbReference type="PANTHER" id="PTHR42958:SF2">
    <property type="entry name" value="UPTAKE HYDROGENASE LARGE SUBUNIT"/>
    <property type="match status" value="1"/>
</dbReference>
<dbReference type="GO" id="GO:0016151">
    <property type="term" value="F:nickel cation binding"/>
    <property type="evidence" value="ECO:0007669"/>
    <property type="project" value="InterPro"/>
</dbReference>
<dbReference type="GO" id="GO:0030313">
    <property type="term" value="C:cell envelope"/>
    <property type="evidence" value="ECO:0007669"/>
    <property type="project" value="UniProtKB-SubCell"/>
</dbReference>
<evidence type="ECO:0000313" key="10">
    <source>
        <dbReference type="EMBL" id="TCS78962.1"/>
    </source>
</evidence>
<dbReference type="FunFam" id="1.10.645.10:FF:000002">
    <property type="entry name" value="Hydrogenase 2 large subunit"/>
    <property type="match status" value="1"/>
</dbReference>
<comment type="caution">
    <text evidence="10">The sequence shown here is derived from an EMBL/GenBank/DDBJ whole genome shotgun (WGS) entry which is preliminary data.</text>
</comment>
<feature type="binding site" evidence="8">
    <location>
        <position position="47"/>
    </location>
    <ligand>
        <name>Mg(2+)</name>
        <dbReference type="ChEBI" id="CHEBI:18420"/>
    </ligand>
</feature>
<dbReference type="InterPro" id="IPR001501">
    <property type="entry name" value="Ni-dep_hyd_lsu"/>
</dbReference>